<proteinExistence type="predicted"/>
<dbReference type="Gene3D" id="3.30.420.40">
    <property type="match status" value="2"/>
</dbReference>
<feature type="domain" description="Gcp-like" evidence="1">
    <location>
        <begin position="33"/>
        <end position="232"/>
    </location>
</feature>
<dbReference type="AlphaFoldDB" id="F4LVB4"/>
<dbReference type="eggNOG" id="COG1214">
    <property type="taxonomic scope" value="Bacteria"/>
</dbReference>
<evidence type="ECO:0000313" key="3">
    <source>
        <dbReference type="Proteomes" id="UP000010802"/>
    </source>
</evidence>
<reference evidence="3" key="1">
    <citation type="journal article" date="2013" name="Genome Announc.">
        <title>First genome sequence of a syntrophic acetate-oxidizing bacterium, Tepidanaerobacter acetatoxydans strain Re1.</title>
        <authorList>
            <person name="Manzoor S."/>
            <person name="Bongcam-Rudloff E."/>
            <person name="Schnurer A."/>
            <person name="Muller B."/>
        </authorList>
    </citation>
    <scope>NUCLEOTIDE SEQUENCE [LARGE SCALE GENOMIC DNA]</scope>
    <source>
        <strain evidence="3">Re1</strain>
    </source>
</reference>
<accession>F4LVB4</accession>
<dbReference type="PANTHER" id="PTHR11735">
    <property type="entry name" value="TRNA N6-ADENOSINE THREONYLCARBAMOYLTRANSFERASE"/>
    <property type="match status" value="1"/>
</dbReference>
<dbReference type="GO" id="GO:0002949">
    <property type="term" value="P:tRNA threonylcarbamoyladenosine modification"/>
    <property type="evidence" value="ECO:0007669"/>
    <property type="project" value="InterPro"/>
</dbReference>
<dbReference type="RefSeq" id="WP_013777612.1">
    <property type="nucleotide sequence ID" value="NC_015519.1"/>
</dbReference>
<dbReference type="SUPFAM" id="SSF53067">
    <property type="entry name" value="Actin-like ATPase domain"/>
    <property type="match status" value="2"/>
</dbReference>
<dbReference type="GO" id="GO:0005829">
    <property type="term" value="C:cytosol"/>
    <property type="evidence" value="ECO:0007669"/>
    <property type="project" value="TreeGrafter"/>
</dbReference>
<evidence type="ECO:0000313" key="2">
    <source>
        <dbReference type="EMBL" id="CDI40411.1"/>
    </source>
</evidence>
<dbReference type="InterPro" id="IPR022496">
    <property type="entry name" value="T6A_TsaB"/>
</dbReference>
<dbReference type="HOGENOM" id="CLU_064886_0_0_9"/>
<dbReference type="NCBIfam" id="TIGR03725">
    <property type="entry name" value="T6A_YeaZ"/>
    <property type="match status" value="1"/>
</dbReference>
<dbReference type="KEGG" id="tep:TepRe1_0491"/>
<dbReference type="EMBL" id="HF563609">
    <property type="protein sequence ID" value="CDI40411.1"/>
    <property type="molecule type" value="Genomic_DNA"/>
</dbReference>
<dbReference type="KEGG" id="tae:TepiRe1_0540"/>
<organism evidence="2 3">
    <name type="scientific">Tepidanaerobacter acetatoxydans (strain DSM 21804 / JCM 16047 / Re1)</name>
    <dbReference type="NCBI Taxonomy" id="1209989"/>
    <lineage>
        <taxon>Bacteria</taxon>
        <taxon>Bacillati</taxon>
        <taxon>Bacillota</taxon>
        <taxon>Clostridia</taxon>
        <taxon>Thermosediminibacterales</taxon>
        <taxon>Tepidanaerobacteraceae</taxon>
        <taxon>Tepidanaerobacter</taxon>
    </lineage>
</organism>
<dbReference type="Pfam" id="PF00814">
    <property type="entry name" value="TsaD"/>
    <property type="match status" value="1"/>
</dbReference>
<protein>
    <submittedName>
        <fullName evidence="2">Universal protein YeaZ</fullName>
    </submittedName>
</protein>
<keyword evidence="3" id="KW-1185">Reference proteome</keyword>
<dbReference type="CDD" id="cd24032">
    <property type="entry name" value="ASKHA_NBD_TsaB"/>
    <property type="match status" value="1"/>
</dbReference>
<name>F4LVB4_TEPAE</name>
<dbReference type="Proteomes" id="UP000010802">
    <property type="component" value="Chromosome"/>
</dbReference>
<gene>
    <name evidence="2" type="ordered locus">TEPIRE1_0540</name>
</gene>
<dbReference type="PANTHER" id="PTHR11735:SF11">
    <property type="entry name" value="TRNA THREONYLCARBAMOYLADENOSINE BIOSYNTHESIS PROTEIN TSAB"/>
    <property type="match status" value="1"/>
</dbReference>
<dbReference type="OrthoDB" id="9784166at2"/>
<evidence type="ECO:0000259" key="1">
    <source>
        <dbReference type="Pfam" id="PF00814"/>
    </source>
</evidence>
<sequence>MTRILGIDSSSIVATAAVLSEKKLFSEYIVNNKKTHSEKMMAIVDQVLKDSGLTINDIDAIAVAKGPGSFTGIRIGMACVQGMAHALNKPLIGVNTLDGLAYNLMGTKDLLCPVINAQRQEVYTSLYRWEDCKLKRLWDYKLIKADTLLEELLGINENIVVLGDGLPILEDSLKNRGNQAEENIISAHPVFSMPRASSIAAAALQEYIHGNIQDCFSIKPFYIRKSNAEEKWEEHHGAKSR</sequence>
<dbReference type="InterPro" id="IPR043129">
    <property type="entry name" value="ATPase_NBD"/>
</dbReference>
<dbReference type="STRING" id="1209989.TepRe1_0491"/>
<dbReference type="InterPro" id="IPR000905">
    <property type="entry name" value="Gcp-like_dom"/>
</dbReference>